<name>A0A2Z2P5H4_9GAMM</name>
<evidence type="ECO:0000256" key="5">
    <source>
        <dbReference type="ARBA" id="ARBA00025265"/>
    </source>
</evidence>
<evidence type="ECO:0000256" key="6">
    <source>
        <dbReference type="HAMAP-Rule" id="MF_00262"/>
    </source>
</evidence>
<dbReference type="FunFam" id="3.30.1070.10:FF:000001">
    <property type="entry name" value="Cell division topological specificity factor"/>
    <property type="match status" value="1"/>
</dbReference>
<gene>
    <name evidence="6 8" type="primary">minE</name>
    <name evidence="8" type="ORF">IMCC3135_29485</name>
</gene>
<dbReference type="GO" id="GO:0051301">
    <property type="term" value="P:cell division"/>
    <property type="evidence" value="ECO:0007669"/>
    <property type="project" value="UniProtKB-KW"/>
</dbReference>
<dbReference type="GO" id="GO:0042802">
    <property type="term" value="F:identical protein binding"/>
    <property type="evidence" value="ECO:0007669"/>
    <property type="project" value="UniProtKB-ARBA"/>
</dbReference>
<evidence type="ECO:0000313" key="8">
    <source>
        <dbReference type="EMBL" id="ASJ75947.1"/>
    </source>
</evidence>
<keyword evidence="9" id="KW-1185">Reference proteome</keyword>
<dbReference type="SUPFAM" id="SSF55229">
    <property type="entry name" value="Cell division protein MinE topological specificity domain"/>
    <property type="match status" value="1"/>
</dbReference>
<sequence length="113" mass="12684">MGFFKFFKTAKEDQSAKVAKDRLQVLIAHERTGRDGPDYLPMLKQDILDVIKKYVAVGDDAVSVQLESQDNCDVLELNITLPELDESEDDVVPSSAAKRRAMERRQAAAQEES</sequence>
<evidence type="ECO:0000256" key="3">
    <source>
        <dbReference type="ARBA" id="ARBA00022618"/>
    </source>
</evidence>
<evidence type="ECO:0000256" key="4">
    <source>
        <dbReference type="ARBA" id="ARBA00023306"/>
    </source>
</evidence>
<dbReference type="Gene3D" id="3.30.1070.10">
    <property type="entry name" value="Cell division topological specificity factor MinE"/>
    <property type="match status" value="1"/>
</dbReference>
<dbReference type="OrthoDB" id="9802655at2"/>
<dbReference type="GO" id="GO:0032955">
    <property type="term" value="P:regulation of division septum assembly"/>
    <property type="evidence" value="ECO:0007669"/>
    <property type="project" value="InterPro"/>
</dbReference>
<dbReference type="InterPro" id="IPR036707">
    <property type="entry name" value="MinE_sf"/>
</dbReference>
<feature type="region of interest" description="Disordered" evidence="7">
    <location>
        <begin position="86"/>
        <end position="113"/>
    </location>
</feature>
<evidence type="ECO:0000256" key="1">
    <source>
        <dbReference type="ARBA" id="ARBA00008168"/>
    </source>
</evidence>
<dbReference type="Proteomes" id="UP000250079">
    <property type="component" value="Chromosome"/>
</dbReference>
<proteinExistence type="inferred from homology"/>
<evidence type="ECO:0000313" key="9">
    <source>
        <dbReference type="Proteomes" id="UP000250079"/>
    </source>
</evidence>
<keyword evidence="3 6" id="KW-0132">Cell division</keyword>
<dbReference type="NCBIfam" id="NF001422">
    <property type="entry name" value="PRK00296.1"/>
    <property type="match status" value="1"/>
</dbReference>
<evidence type="ECO:0000256" key="7">
    <source>
        <dbReference type="SAM" id="MobiDB-lite"/>
    </source>
</evidence>
<comment type="similarity">
    <text evidence="1 6">Belongs to the MinE family.</text>
</comment>
<accession>A0A2Z2P5H4</accession>
<comment type="function">
    <text evidence="5 6">Prevents the cell division inhibition by proteins MinC and MinD at internal division sites while permitting inhibition at polar sites. This ensures cell division at the proper site by restricting the formation of a division septum at the midpoint of the long axis of the cell.</text>
</comment>
<dbReference type="NCBIfam" id="TIGR01215">
    <property type="entry name" value="minE"/>
    <property type="match status" value="1"/>
</dbReference>
<dbReference type="InterPro" id="IPR005527">
    <property type="entry name" value="MinE"/>
</dbReference>
<dbReference type="AlphaFoldDB" id="A0A2Z2P5H4"/>
<dbReference type="HAMAP" id="MF_00262">
    <property type="entry name" value="MinE"/>
    <property type="match status" value="1"/>
</dbReference>
<keyword evidence="4 6" id="KW-0131">Cell cycle</keyword>
<dbReference type="KEGG" id="gai:IMCC3135_29485"/>
<dbReference type="Pfam" id="PF03776">
    <property type="entry name" value="MinE"/>
    <property type="match status" value="1"/>
</dbReference>
<dbReference type="EMBL" id="CP018632">
    <property type="protein sequence ID" value="ASJ75947.1"/>
    <property type="molecule type" value="Genomic_DNA"/>
</dbReference>
<protein>
    <recommendedName>
        <fullName evidence="2 6">Cell division topological specificity factor</fullName>
    </recommendedName>
</protein>
<evidence type="ECO:0000256" key="2">
    <source>
        <dbReference type="ARBA" id="ARBA00020112"/>
    </source>
</evidence>
<organism evidence="8 9">
    <name type="scientific">Granulosicoccus antarcticus IMCC3135</name>
    <dbReference type="NCBI Taxonomy" id="1192854"/>
    <lineage>
        <taxon>Bacteria</taxon>
        <taxon>Pseudomonadati</taxon>
        <taxon>Pseudomonadota</taxon>
        <taxon>Gammaproteobacteria</taxon>
        <taxon>Chromatiales</taxon>
        <taxon>Granulosicoccaceae</taxon>
        <taxon>Granulosicoccus</taxon>
    </lineage>
</organism>
<reference evidence="8 9" key="1">
    <citation type="submission" date="2016-12" db="EMBL/GenBank/DDBJ databases">
        <authorList>
            <person name="Song W.-J."/>
            <person name="Kurnit D.M."/>
        </authorList>
    </citation>
    <scope>NUCLEOTIDE SEQUENCE [LARGE SCALE GENOMIC DNA]</scope>
    <source>
        <strain evidence="8 9">IMCC3135</strain>
    </source>
</reference>